<dbReference type="KEGG" id="kga:ST1E_0749"/>
<comment type="function">
    <text evidence="2">One of several proteins that assist in the late maturation steps of the functional core of the 30S ribosomal subunit. Associates with free 30S ribosomal subunits (but not with 30S subunits that are part of 70S ribosomes or polysomes). Required for efficient processing of 16S rRNA. May interact with the 5'-terminal helix region of 16S rRNA.</text>
</comment>
<dbReference type="Proteomes" id="UP000011658">
    <property type="component" value="Chromosome"/>
</dbReference>
<sequence>MKNNSTSNRNIRIAKQIQKDLSEIIRKTYSLNQVGVCTISRVELSVDYAHAKVYFTVFGLDHFEVECFLNKKSGWLHSCLYKILKIHTVPNIQFLYDSQFYETDKLLDLIKQANSSDNQFIN</sequence>
<dbReference type="HAMAP" id="MF_00003">
    <property type="entry name" value="RbfA"/>
    <property type="match status" value="1"/>
</dbReference>
<dbReference type="NCBIfam" id="TIGR00082">
    <property type="entry name" value="rbfA"/>
    <property type="match status" value="1"/>
</dbReference>
<organism evidence="3 4">
    <name type="scientific">Candidatus Kinetoplastidibacterium galati TCC219</name>
    <dbReference type="NCBI Taxonomy" id="1208921"/>
    <lineage>
        <taxon>Bacteria</taxon>
        <taxon>Pseudomonadati</taxon>
        <taxon>Pseudomonadota</taxon>
        <taxon>Betaproteobacteria</taxon>
        <taxon>Candidatus Kinetoplastidibacterium</taxon>
    </lineage>
</organism>
<dbReference type="PANTHER" id="PTHR33515">
    <property type="entry name" value="RIBOSOME-BINDING FACTOR A, CHLOROPLASTIC-RELATED"/>
    <property type="match status" value="1"/>
</dbReference>
<dbReference type="GO" id="GO:0005829">
    <property type="term" value="C:cytosol"/>
    <property type="evidence" value="ECO:0007669"/>
    <property type="project" value="TreeGrafter"/>
</dbReference>
<comment type="subunit">
    <text evidence="2">Monomer. Binds 30S ribosomal subunits, but not 50S ribosomal subunits or 70S ribosomes.</text>
</comment>
<dbReference type="RefSeq" id="WP_015389596.1">
    <property type="nucleotide sequence ID" value="NC_020284.1"/>
</dbReference>
<keyword evidence="1 2" id="KW-0690">Ribosome biogenesis</keyword>
<dbReference type="InterPro" id="IPR023799">
    <property type="entry name" value="RbfA_dom_sf"/>
</dbReference>
<dbReference type="AlphaFoldDB" id="M1LU80"/>
<dbReference type="GO" id="GO:0043024">
    <property type="term" value="F:ribosomal small subunit binding"/>
    <property type="evidence" value="ECO:0007669"/>
    <property type="project" value="TreeGrafter"/>
</dbReference>
<keyword evidence="4" id="KW-1185">Reference proteome</keyword>
<dbReference type="STRING" id="1208921.ST1E_0749"/>
<dbReference type="eggNOG" id="COG0858">
    <property type="taxonomic scope" value="Bacteria"/>
</dbReference>
<comment type="similarity">
    <text evidence="2">Belongs to the RbfA family.</text>
</comment>
<dbReference type="Pfam" id="PF02033">
    <property type="entry name" value="RBFA"/>
    <property type="match status" value="1"/>
</dbReference>
<evidence type="ECO:0000256" key="1">
    <source>
        <dbReference type="ARBA" id="ARBA00022517"/>
    </source>
</evidence>
<reference evidence="3 4" key="1">
    <citation type="journal article" date="2013" name="Genome Biol. Evol.">
        <title>Genome evolution and phylogenomic analysis of candidatus kinetoplastibacterium, the betaproteobacterial endosymbionts of strigomonas and angomonas.</title>
        <authorList>
            <person name="Alves J.M."/>
            <person name="Serrano M.G."/>
            <person name="Maia da Silva F."/>
            <person name="Voegtly L.J."/>
            <person name="Matveyev A.V."/>
            <person name="Teixeira M.M."/>
            <person name="Camargo E.P."/>
            <person name="Buck G.A."/>
        </authorList>
    </citation>
    <scope>NUCLEOTIDE SEQUENCE [LARGE SCALE GENOMIC DNA]</scope>
    <source>
        <strain evidence="3 4">TCC219</strain>
    </source>
</reference>
<dbReference type="InterPro" id="IPR000238">
    <property type="entry name" value="RbfA"/>
</dbReference>
<keyword evidence="2" id="KW-0963">Cytoplasm</keyword>
<proteinExistence type="inferred from homology"/>
<dbReference type="EMBL" id="CP003806">
    <property type="protein sequence ID" value="AGF49112.1"/>
    <property type="molecule type" value="Genomic_DNA"/>
</dbReference>
<gene>
    <name evidence="2" type="primary">rbfA</name>
    <name evidence="3" type="ORF">ST1E_0749</name>
</gene>
<protein>
    <recommendedName>
        <fullName evidence="2">Ribosome-binding factor A</fullName>
    </recommendedName>
</protein>
<comment type="subcellular location">
    <subcellularLocation>
        <location evidence="2">Cytoplasm</location>
    </subcellularLocation>
</comment>
<evidence type="ECO:0000313" key="3">
    <source>
        <dbReference type="EMBL" id="AGF49112.1"/>
    </source>
</evidence>
<dbReference type="Gene3D" id="3.30.300.20">
    <property type="match status" value="1"/>
</dbReference>
<dbReference type="PANTHER" id="PTHR33515:SF1">
    <property type="entry name" value="RIBOSOME-BINDING FACTOR A, CHLOROPLASTIC-RELATED"/>
    <property type="match status" value="1"/>
</dbReference>
<dbReference type="PATRIC" id="fig|1208921.3.peg.396"/>
<dbReference type="GO" id="GO:0030490">
    <property type="term" value="P:maturation of SSU-rRNA"/>
    <property type="evidence" value="ECO:0007669"/>
    <property type="project" value="UniProtKB-UniRule"/>
</dbReference>
<dbReference type="InterPro" id="IPR015946">
    <property type="entry name" value="KH_dom-like_a/b"/>
</dbReference>
<dbReference type="OrthoDB" id="307788at2"/>
<dbReference type="HOGENOM" id="CLU_089475_5_1_4"/>
<accession>M1LU80</accession>
<evidence type="ECO:0000256" key="2">
    <source>
        <dbReference type="HAMAP-Rule" id="MF_00003"/>
    </source>
</evidence>
<name>M1LU80_9PROT</name>
<evidence type="ECO:0000313" key="4">
    <source>
        <dbReference type="Proteomes" id="UP000011658"/>
    </source>
</evidence>
<dbReference type="SUPFAM" id="SSF89919">
    <property type="entry name" value="Ribosome-binding factor A, RbfA"/>
    <property type="match status" value="1"/>
</dbReference>